<dbReference type="RefSeq" id="WP_115712078.1">
    <property type="nucleotide sequence ID" value="NZ_LT976876.1"/>
</dbReference>
<keyword evidence="4" id="KW-0614">Plasmid</keyword>
<proteinExistence type="inferred from homology"/>
<evidence type="ECO:0000256" key="1">
    <source>
        <dbReference type="ARBA" id="ARBA00009986"/>
    </source>
</evidence>
<dbReference type="InterPro" id="IPR016163">
    <property type="entry name" value="Ald_DH_C"/>
</dbReference>
<evidence type="ECO:0000256" key="2">
    <source>
        <dbReference type="ARBA" id="ARBA00023002"/>
    </source>
</evidence>
<dbReference type="PANTHER" id="PTHR43217:SF1">
    <property type="entry name" value="SUCCINATE SEMIALDEHYDE DEHYDROGENASE [NAD(P)+] SAD"/>
    <property type="match status" value="1"/>
</dbReference>
<keyword evidence="2 4" id="KW-0560">Oxidoreductase</keyword>
<protein>
    <submittedName>
        <fullName evidence="4">Succinate semialdehyde dehydrogenase [NAD(P)+] Sad</fullName>
        <ecNumber evidence="4">1.2.1.16</ecNumber>
    </submittedName>
</protein>
<reference evidence="4 5" key="1">
    <citation type="submission" date="2018-01" db="EMBL/GenBank/DDBJ databases">
        <authorList>
            <person name="Clerissi C."/>
        </authorList>
    </citation>
    <scope>NUCLEOTIDE SEQUENCE [LARGE SCALE GENOMIC DNA]</scope>
    <source>
        <strain evidence="4">Cupriavidus taiwanensis SWF 66322</strain>
        <plasmid evidence="5">cbm2636_mp</plasmid>
    </source>
</reference>
<dbReference type="Proteomes" id="UP000254259">
    <property type="component" value="Plasmid CBM2636_mp"/>
</dbReference>
<organism evidence="4 5">
    <name type="scientific">Cupriavidus taiwanensis</name>
    <dbReference type="NCBI Taxonomy" id="164546"/>
    <lineage>
        <taxon>Bacteria</taxon>
        <taxon>Pseudomonadati</taxon>
        <taxon>Pseudomonadota</taxon>
        <taxon>Betaproteobacteria</taxon>
        <taxon>Burkholderiales</taxon>
        <taxon>Burkholderiaceae</taxon>
        <taxon>Cupriavidus</taxon>
    </lineage>
</organism>
<dbReference type="AlphaFoldDB" id="A0A375D671"/>
<evidence type="ECO:0000313" key="4">
    <source>
        <dbReference type="EMBL" id="SPD66691.1"/>
    </source>
</evidence>
<evidence type="ECO:0000259" key="3">
    <source>
        <dbReference type="Pfam" id="PF00171"/>
    </source>
</evidence>
<evidence type="ECO:0000313" key="5">
    <source>
        <dbReference type="Proteomes" id="UP000254259"/>
    </source>
</evidence>
<accession>A0A375D671</accession>
<dbReference type="PANTHER" id="PTHR43217">
    <property type="entry name" value="SUCCINATE SEMIALDEHYDE DEHYDROGENASE [NAD(P)+] SAD"/>
    <property type="match status" value="1"/>
</dbReference>
<dbReference type="FunFam" id="3.40.309.10:FF:000009">
    <property type="entry name" value="Aldehyde dehydrogenase A"/>
    <property type="match status" value="1"/>
</dbReference>
<dbReference type="InterPro" id="IPR016161">
    <property type="entry name" value="Ald_DH/histidinol_DH"/>
</dbReference>
<dbReference type="EMBL" id="LT984814">
    <property type="protein sequence ID" value="SPD66691.1"/>
    <property type="molecule type" value="Genomic_DNA"/>
</dbReference>
<dbReference type="Gene3D" id="3.40.309.10">
    <property type="entry name" value="Aldehyde Dehydrogenase, Chain A, domain 2"/>
    <property type="match status" value="1"/>
</dbReference>
<dbReference type="Pfam" id="PF00171">
    <property type="entry name" value="Aldedh"/>
    <property type="match status" value="1"/>
</dbReference>
<dbReference type="GO" id="GO:0004777">
    <property type="term" value="F:succinate-semialdehyde dehydrogenase (NAD+) activity"/>
    <property type="evidence" value="ECO:0007669"/>
    <property type="project" value="TreeGrafter"/>
</dbReference>
<dbReference type="InterPro" id="IPR015590">
    <property type="entry name" value="Aldehyde_DH_dom"/>
</dbReference>
<dbReference type="PROSITE" id="PS00070">
    <property type="entry name" value="ALDEHYDE_DEHYDR_CYS"/>
    <property type="match status" value="1"/>
</dbReference>
<dbReference type="InterPro" id="IPR016160">
    <property type="entry name" value="Ald_DH_CS_CYS"/>
</dbReference>
<dbReference type="EC" id="1.2.1.16" evidence="4"/>
<gene>
    <name evidence="4" type="primary">sad</name>
    <name evidence="4" type="ORF">CBM2636_MP10327</name>
</gene>
<name>A0A375D671_9BURK</name>
<geneLocation type="plasmid" evidence="5">
    <name>cbm2636_mp</name>
</geneLocation>
<sequence>MTQTITTYDPSTGAVLKTYEGWTAEQIEAAVSAGHAAATAWGRQPLGNRVAAVRRLAEELRRQATPFAELIAAEMGKVITEAAGELEKSAVTALYYADNAARILADEKAEIEGVDAWVSYEPIGLVLAVMPWNFPVWQVMRFAIPAITAGNGVLLKHSPNVTGCALALEKLFLDAGLPQHLMTTLVVAEPEVPRVIDGLIQDDRIAAVTLTGSNRAGAAVGAAAGRASKKSVLELGGSDAFIVLDDADLDKAVAAAVKARFHNAGQSCVCAKRFIVSERIATAFTERFVLATQALVVGNPNKSATQMGPLARPDLRDALDQQVRRSLEAGAVLLAGGKAIEGPGNFYAPTVLGNMQPGMAAFDEETFGPLAAIAVAKDDADAVRLANATPFGLSVSVWAGSSQRALAVAKGITSGAAFINAITASDARVPFGGTKKSGYGRELAAAGIREFTNARTYWAVASA</sequence>
<dbReference type="InterPro" id="IPR016162">
    <property type="entry name" value="Ald_DH_N"/>
</dbReference>
<comment type="similarity">
    <text evidence="1">Belongs to the aldehyde dehydrogenase family.</text>
</comment>
<dbReference type="SUPFAM" id="SSF53720">
    <property type="entry name" value="ALDH-like"/>
    <property type="match status" value="1"/>
</dbReference>
<feature type="domain" description="Aldehyde dehydrogenase" evidence="3">
    <location>
        <begin position="3"/>
        <end position="456"/>
    </location>
</feature>
<dbReference type="Gene3D" id="3.40.605.10">
    <property type="entry name" value="Aldehyde Dehydrogenase, Chain A, domain 1"/>
    <property type="match status" value="1"/>
</dbReference>
<dbReference type="InterPro" id="IPR047110">
    <property type="entry name" value="GABD/Sad-like"/>
</dbReference>